<keyword evidence="2" id="KW-1185">Reference proteome</keyword>
<accession>A0ABS4GCI2</accession>
<dbReference type="PANTHER" id="PTHR35276:SF1">
    <property type="entry name" value="TRNA (MNM(5)S(2)U34)-METHYLTRANSFERASE, CHLOROPLASTIC"/>
    <property type="match status" value="1"/>
</dbReference>
<dbReference type="Pfam" id="PF06962">
    <property type="entry name" value="rRNA_methylase"/>
    <property type="match status" value="1"/>
</dbReference>
<dbReference type="InterPro" id="IPR029063">
    <property type="entry name" value="SAM-dependent_MTases_sf"/>
</dbReference>
<dbReference type="EMBL" id="JAGGKS010000003">
    <property type="protein sequence ID" value="MBP1925403.1"/>
    <property type="molecule type" value="Genomic_DNA"/>
</dbReference>
<evidence type="ECO:0000313" key="1">
    <source>
        <dbReference type="EMBL" id="MBP1925403.1"/>
    </source>
</evidence>
<name>A0ABS4GCI2_9FIRM</name>
<sequence>MNNIKYGKVVDFVHMLIRQSYEDKSELRFVDATCGNGFDALFLSKVAGESGKVFAFDIQDQAIERTTTLLETNSNFKNYEIIKDSHELINKYMSEKIDAALFNLGYLPFSDKEVTTQPDVTVNALKNLLFLLKENGRVYITTYISHDTGKEIKEIKQFLKDLSKKEYNVIHMKIINKDNAPPELFIIEKTEKQ</sequence>
<evidence type="ECO:0000313" key="2">
    <source>
        <dbReference type="Proteomes" id="UP001519342"/>
    </source>
</evidence>
<reference evidence="1 2" key="1">
    <citation type="submission" date="2021-03" db="EMBL/GenBank/DDBJ databases">
        <title>Genomic Encyclopedia of Type Strains, Phase IV (KMG-IV): sequencing the most valuable type-strain genomes for metagenomic binning, comparative biology and taxonomic classification.</title>
        <authorList>
            <person name="Goeker M."/>
        </authorList>
    </citation>
    <scope>NUCLEOTIDE SEQUENCE [LARGE SCALE GENOMIC DNA]</scope>
    <source>
        <strain evidence="1 2">DSM 24004</strain>
    </source>
</reference>
<comment type="caution">
    <text evidence="1">The sequence shown here is derived from an EMBL/GenBank/DDBJ whole genome shotgun (WGS) entry which is preliminary data.</text>
</comment>
<dbReference type="SUPFAM" id="SSF53335">
    <property type="entry name" value="S-adenosyl-L-methionine-dependent methyltransferases"/>
    <property type="match status" value="1"/>
</dbReference>
<dbReference type="RefSeq" id="WP_209511145.1">
    <property type="nucleotide sequence ID" value="NZ_JAGGKS010000003.1"/>
</dbReference>
<proteinExistence type="predicted"/>
<dbReference type="Gene3D" id="3.40.50.150">
    <property type="entry name" value="Vaccinia Virus protein VP39"/>
    <property type="match status" value="1"/>
</dbReference>
<dbReference type="Proteomes" id="UP001519342">
    <property type="component" value="Unassembled WGS sequence"/>
</dbReference>
<dbReference type="CDD" id="cd02440">
    <property type="entry name" value="AdoMet_MTases"/>
    <property type="match status" value="1"/>
</dbReference>
<organism evidence="1 2">
    <name type="scientific">Sedimentibacter acidaminivorans</name>
    <dbReference type="NCBI Taxonomy" id="913099"/>
    <lineage>
        <taxon>Bacteria</taxon>
        <taxon>Bacillati</taxon>
        <taxon>Bacillota</taxon>
        <taxon>Tissierellia</taxon>
        <taxon>Sedimentibacter</taxon>
    </lineage>
</organism>
<gene>
    <name evidence="1" type="ORF">J2Z76_001262</name>
</gene>
<dbReference type="PANTHER" id="PTHR35276">
    <property type="entry name" value="S-ADENOSYL-L-METHIONINE-DEPENDENT METHYLTRANSFERASES SUPERFAMILY PROTEIN"/>
    <property type="match status" value="1"/>
</dbReference>
<dbReference type="InterPro" id="IPR010719">
    <property type="entry name" value="MnmM_MeTrfase"/>
</dbReference>
<protein>
    <submittedName>
        <fullName evidence="1">16S rRNA C1402 N4-methylase RsmH</fullName>
    </submittedName>
</protein>